<evidence type="ECO:0000256" key="6">
    <source>
        <dbReference type="ARBA" id="ARBA00019511"/>
    </source>
</evidence>
<evidence type="ECO:0000256" key="2">
    <source>
        <dbReference type="ARBA" id="ARBA00004052"/>
    </source>
</evidence>
<keyword evidence="7 12" id="KW-0816">Tricarboxylic acid cycle</keyword>
<dbReference type="Pfam" id="PF00364">
    <property type="entry name" value="Biotin_lipoyl"/>
    <property type="match status" value="2"/>
</dbReference>
<evidence type="ECO:0000256" key="13">
    <source>
        <dbReference type="SAM" id="MobiDB-lite"/>
    </source>
</evidence>
<feature type="region of interest" description="Disordered" evidence="13">
    <location>
        <begin position="195"/>
        <end position="245"/>
    </location>
</feature>
<dbReference type="Proteomes" id="UP001597294">
    <property type="component" value="Unassembled WGS sequence"/>
</dbReference>
<keyword evidence="17" id="KW-1185">Reference proteome</keyword>
<comment type="similarity">
    <text evidence="4 12">Belongs to the 2-oxoacid dehydrogenase family.</text>
</comment>
<dbReference type="InterPro" id="IPR023213">
    <property type="entry name" value="CAT-like_dom_sf"/>
</dbReference>
<feature type="domain" description="Peripheral subunit-binding (PSBD)" evidence="15">
    <location>
        <begin position="268"/>
        <end position="305"/>
    </location>
</feature>
<dbReference type="PANTHER" id="PTHR43416:SF5">
    <property type="entry name" value="DIHYDROLIPOYLLYSINE-RESIDUE SUCCINYLTRANSFERASE COMPONENT OF 2-OXOGLUTARATE DEHYDROGENASE COMPLEX, MITOCHONDRIAL"/>
    <property type="match status" value="1"/>
</dbReference>
<evidence type="ECO:0000256" key="11">
    <source>
        <dbReference type="ARBA" id="ARBA00052761"/>
    </source>
</evidence>
<evidence type="ECO:0000256" key="1">
    <source>
        <dbReference type="ARBA" id="ARBA00001938"/>
    </source>
</evidence>
<feature type="domain" description="Lipoyl-binding" evidence="14">
    <location>
        <begin position="116"/>
        <end position="191"/>
    </location>
</feature>
<feature type="region of interest" description="Disordered" evidence="13">
    <location>
        <begin position="309"/>
        <end position="345"/>
    </location>
</feature>
<feature type="domain" description="Lipoyl-binding" evidence="14">
    <location>
        <begin position="2"/>
        <end position="77"/>
    </location>
</feature>
<dbReference type="PANTHER" id="PTHR43416">
    <property type="entry name" value="DIHYDROLIPOYLLYSINE-RESIDUE SUCCINYLTRANSFERASE COMPONENT OF 2-OXOGLUTARATE DEHYDROGENASE COMPLEX, MITOCHONDRIAL-RELATED"/>
    <property type="match status" value="1"/>
</dbReference>
<dbReference type="InterPro" id="IPR006255">
    <property type="entry name" value="SucB"/>
</dbReference>
<protein>
    <recommendedName>
        <fullName evidence="6 12">Dihydrolipoyllysine-residue succinyltransferase component of 2-oxoglutarate dehydrogenase complex</fullName>
        <ecNumber evidence="5 12">2.3.1.61</ecNumber>
    </recommendedName>
    <alternativeName>
        <fullName evidence="12">2-oxoglutarate dehydrogenase complex component E2</fullName>
    </alternativeName>
</protein>
<comment type="catalytic activity">
    <reaction evidence="11 12">
        <text>N(6)-[(R)-dihydrolipoyl]-L-lysyl-[protein] + succinyl-CoA = N(6)-[(R)-S(8)-succinyldihydrolipoyl]-L-lysyl-[protein] + CoA</text>
        <dbReference type="Rhea" id="RHEA:15213"/>
        <dbReference type="Rhea" id="RHEA-COMP:10475"/>
        <dbReference type="Rhea" id="RHEA-COMP:20092"/>
        <dbReference type="ChEBI" id="CHEBI:57287"/>
        <dbReference type="ChEBI" id="CHEBI:57292"/>
        <dbReference type="ChEBI" id="CHEBI:83100"/>
        <dbReference type="ChEBI" id="CHEBI:83120"/>
        <dbReference type="EC" id="2.3.1.61"/>
    </reaction>
</comment>
<dbReference type="Gene3D" id="3.30.559.10">
    <property type="entry name" value="Chloramphenicol acetyltransferase-like domain"/>
    <property type="match status" value="1"/>
</dbReference>
<dbReference type="GO" id="GO:0004149">
    <property type="term" value="F:dihydrolipoyllysine-residue succinyltransferase activity"/>
    <property type="evidence" value="ECO:0007669"/>
    <property type="project" value="UniProtKB-EC"/>
</dbReference>
<dbReference type="NCBIfam" id="TIGR01347">
    <property type="entry name" value="sucB"/>
    <property type="match status" value="1"/>
</dbReference>
<proteinExistence type="inferred from homology"/>
<dbReference type="EMBL" id="JBHUII010000007">
    <property type="protein sequence ID" value="MFD2206759.1"/>
    <property type="molecule type" value="Genomic_DNA"/>
</dbReference>
<keyword evidence="9 12" id="KW-0450">Lipoyl</keyword>
<evidence type="ECO:0000256" key="7">
    <source>
        <dbReference type="ARBA" id="ARBA00022532"/>
    </source>
</evidence>
<dbReference type="InterPro" id="IPR001078">
    <property type="entry name" value="2-oxoacid_DH_actylTfrase"/>
</dbReference>
<dbReference type="PROSITE" id="PS00189">
    <property type="entry name" value="LIPOYL"/>
    <property type="match status" value="2"/>
</dbReference>
<evidence type="ECO:0000256" key="3">
    <source>
        <dbReference type="ARBA" id="ARBA00005145"/>
    </source>
</evidence>
<evidence type="ECO:0000256" key="10">
    <source>
        <dbReference type="ARBA" id="ARBA00023315"/>
    </source>
</evidence>
<dbReference type="InterPro" id="IPR011053">
    <property type="entry name" value="Single_hybrid_motif"/>
</dbReference>
<evidence type="ECO:0000256" key="9">
    <source>
        <dbReference type="ARBA" id="ARBA00022823"/>
    </source>
</evidence>
<evidence type="ECO:0000259" key="14">
    <source>
        <dbReference type="PROSITE" id="PS50968"/>
    </source>
</evidence>
<dbReference type="SUPFAM" id="SSF51230">
    <property type="entry name" value="Single hybrid motif"/>
    <property type="match status" value="2"/>
</dbReference>
<dbReference type="InterPro" id="IPR004167">
    <property type="entry name" value="PSBD"/>
</dbReference>
<comment type="caution">
    <text evidence="16">The sequence shown here is derived from an EMBL/GenBank/DDBJ whole genome shotgun (WGS) entry which is preliminary data.</text>
</comment>
<evidence type="ECO:0000256" key="8">
    <source>
        <dbReference type="ARBA" id="ARBA00022679"/>
    </source>
</evidence>
<dbReference type="NCBIfam" id="NF004309">
    <property type="entry name" value="PRK05704.1"/>
    <property type="match status" value="1"/>
</dbReference>
<dbReference type="Gene3D" id="2.40.50.100">
    <property type="match status" value="2"/>
</dbReference>
<evidence type="ECO:0000256" key="4">
    <source>
        <dbReference type="ARBA" id="ARBA00007317"/>
    </source>
</evidence>
<feature type="compositionally biased region" description="Low complexity" evidence="13">
    <location>
        <begin position="316"/>
        <end position="333"/>
    </location>
</feature>
<evidence type="ECO:0000313" key="16">
    <source>
        <dbReference type="EMBL" id="MFD2206759.1"/>
    </source>
</evidence>
<comment type="cofactor">
    <cofactor evidence="1">
        <name>(R)-lipoate</name>
        <dbReference type="ChEBI" id="CHEBI:83088"/>
    </cofactor>
</comment>
<dbReference type="RefSeq" id="WP_380252710.1">
    <property type="nucleotide sequence ID" value="NZ_JBHUII010000007.1"/>
</dbReference>
<dbReference type="InterPro" id="IPR036625">
    <property type="entry name" value="E3-bd_dom_sf"/>
</dbReference>
<dbReference type="Pfam" id="PF02817">
    <property type="entry name" value="E3_binding"/>
    <property type="match status" value="1"/>
</dbReference>
<dbReference type="PROSITE" id="PS51826">
    <property type="entry name" value="PSBD"/>
    <property type="match status" value="1"/>
</dbReference>
<accession>A0ABW5BPF1</accession>
<reference evidence="17" key="1">
    <citation type="journal article" date="2019" name="Int. J. Syst. Evol. Microbiol.">
        <title>The Global Catalogue of Microorganisms (GCM) 10K type strain sequencing project: providing services to taxonomists for standard genome sequencing and annotation.</title>
        <authorList>
            <consortium name="The Broad Institute Genomics Platform"/>
            <consortium name="The Broad Institute Genome Sequencing Center for Infectious Disease"/>
            <person name="Wu L."/>
            <person name="Ma J."/>
        </authorList>
    </citation>
    <scope>NUCLEOTIDE SEQUENCE [LARGE SCALE GENOMIC DNA]</scope>
    <source>
        <strain evidence="17">CGMCC 4.7192</strain>
    </source>
</reference>
<dbReference type="CDD" id="cd06849">
    <property type="entry name" value="lipoyl_domain"/>
    <property type="match status" value="2"/>
</dbReference>
<evidence type="ECO:0000313" key="17">
    <source>
        <dbReference type="Proteomes" id="UP001597294"/>
    </source>
</evidence>
<dbReference type="SUPFAM" id="SSF52777">
    <property type="entry name" value="CoA-dependent acyltransferases"/>
    <property type="match status" value="1"/>
</dbReference>
<comment type="function">
    <text evidence="2 12">E2 component of the 2-oxoglutarate dehydrogenase (OGDH) complex which catalyzes the second step in the conversion of 2-oxoglutarate to succinyl-CoA and CO(2).</text>
</comment>
<evidence type="ECO:0000256" key="12">
    <source>
        <dbReference type="RuleBase" id="RU361138"/>
    </source>
</evidence>
<dbReference type="InterPro" id="IPR003016">
    <property type="entry name" value="2-oxoA_DH_lipoyl-BS"/>
</dbReference>
<evidence type="ECO:0000256" key="5">
    <source>
        <dbReference type="ARBA" id="ARBA00012945"/>
    </source>
</evidence>
<sequence length="565" mass="58316">MATEIVVPALGESVTEATVAKWLKQPGDAVAMDEAIVELETDKVTLEVNASVAGVLSGVFVQEGEDVEVGAVLGSIGEGEGAVAPAATKAAAPKAEAPVETEKTASAPAVQVAGDPVEIPVPVLGESVTEATVAQWMKSVGDSVAQDEAICELETDKVTLEVNAPVAGVLTAINAEADSDVGVGAILGVITPGTSGGAAASDQSAPATTSAAPSVSTTSDSTAASSVTKGGGSTLDPAKIAGTGTGGKVTQADLLSFLETSSVSSAMTLPPSVAKLIAENDLNPHQIKGTGNDGALTKGDVLEHLKNPPAAPTPIAPTSAPAASASVSATAAPVRETREKMSKMRKTISRRLKEAQNTAAMLTTFNEIDMSAVMDVRKQYKEGFEKKHGVRLGFNCFFAKAVVQAMQDVPAVNARIDGDDIVYNKFFDIGMAVSTPSGLMVPIIRDCDKKSFAEIEGSLGDLAKKGRDGKLGMDDMTNGSFTITNGGVFGSLLSTPILNMPQGGILGLHKIEERPVAVNGQVVVRPMMYTALSYDHRLIDGREAVTFLVRIKECMEDPQRLLLSM</sequence>
<dbReference type="Gene3D" id="4.10.320.10">
    <property type="entry name" value="E3-binding domain"/>
    <property type="match status" value="1"/>
</dbReference>
<feature type="compositionally biased region" description="Low complexity" evidence="13">
    <location>
        <begin position="197"/>
        <end position="228"/>
    </location>
</feature>
<dbReference type="EC" id="2.3.1.61" evidence="5 12"/>
<organism evidence="16 17">
    <name type="scientific">Kiloniella antarctica</name>
    <dbReference type="NCBI Taxonomy" id="1550907"/>
    <lineage>
        <taxon>Bacteria</taxon>
        <taxon>Pseudomonadati</taxon>
        <taxon>Pseudomonadota</taxon>
        <taxon>Alphaproteobacteria</taxon>
        <taxon>Rhodospirillales</taxon>
        <taxon>Kiloniellaceae</taxon>
        <taxon>Kiloniella</taxon>
    </lineage>
</organism>
<dbReference type="InterPro" id="IPR050537">
    <property type="entry name" value="2-oxoacid_dehydrogenase"/>
</dbReference>
<keyword evidence="10 12" id="KW-0012">Acyltransferase</keyword>
<name>A0ABW5BPF1_9PROT</name>
<keyword evidence="8 12" id="KW-0808">Transferase</keyword>
<evidence type="ECO:0000259" key="15">
    <source>
        <dbReference type="PROSITE" id="PS51826"/>
    </source>
</evidence>
<dbReference type="PROSITE" id="PS50968">
    <property type="entry name" value="BIOTINYL_LIPOYL"/>
    <property type="match status" value="2"/>
</dbReference>
<gene>
    <name evidence="16" type="primary">odhB</name>
    <name evidence="16" type="ORF">ACFSKO_14100</name>
</gene>
<dbReference type="SUPFAM" id="SSF47005">
    <property type="entry name" value="Peripheral subunit-binding domain of 2-oxo acid dehydrogenase complex"/>
    <property type="match status" value="1"/>
</dbReference>
<dbReference type="Pfam" id="PF00198">
    <property type="entry name" value="2-oxoacid_dh"/>
    <property type="match status" value="1"/>
</dbReference>
<dbReference type="InterPro" id="IPR000089">
    <property type="entry name" value="Biotin_lipoyl"/>
</dbReference>
<comment type="pathway">
    <text evidence="3 12">Amino-acid degradation; L-lysine degradation via saccharopine pathway; glutaryl-CoA from L-lysine: step 6/6.</text>
</comment>